<evidence type="ECO:0000313" key="4">
    <source>
        <dbReference type="EMBL" id="QDT15405.1"/>
    </source>
</evidence>
<dbReference type="EMBL" id="CP036265">
    <property type="protein sequence ID" value="QDT15405.1"/>
    <property type="molecule type" value="Genomic_DNA"/>
</dbReference>
<feature type="domain" description="DUF1559" evidence="3">
    <location>
        <begin position="76"/>
        <end position="180"/>
    </location>
</feature>
<dbReference type="InterPro" id="IPR011453">
    <property type="entry name" value="DUF1559"/>
</dbReference>
<dbReference type="Gene3D" id="3.30.700.10">
    <property type="entry name" value="Glycoprotein, Type 4 Pilin"/>
    <property type="match status" value="1"/>
</dbReference>
<proteinExistence type="predicted"/>
<keyword evidence="5" id="KW-1185">Reference proteome</keyword>
<sequence>MADRFDDDLNGGLPPRRPRSDQDRPQAVRPAGTRRPSGQKQGMSGWMIAGIVALCTVPVLCCVIGILGSLLLPAVQQAREAARRSQDQNNLKQIGLAGHNFHSTHGAFPPHTRPDGVNLARVPGSGSPDNPRMAWMTAMLPYIDRGDVWSRVDPSVPFDDPAAAPVYETQIPVYLSPAAAPPEGGLAPAHYAGNVQVLAEDHSGMIRDITDGISTTIYAGDVDPLNGNPAAWGDPDNLRDPADGLNVPGGFGATWPGGVQFVMGDGSVQFISESIDPAVLEALATPDGGESVTGGF</sequence>
<evidence type="ECO:0000259" key="3">
    <source>
        <dbReference type="Pfam" id="PF07596"/>
    </source>
</evidence>
<gene>
    <name evidence="4" type="ORF">CA12_14900</name>
</gene>
<dbReference type="PANTHER" id="PTHR30093:SF2">
    <property type="entry name" value="TYPE II SECRETION SYSTEM PROTEIN H"/>
    <property type="match status" value="1"/>
</dbReference>
<name>A0A517P7S4_9PLAN</name>
<feature type="transmembrane region" description="Helical" evidence="2">
    <location>
        <begin position="46"/>
        <end position="75"/>
    </location>
</feature>
<accession>A0A517P7S4</accession>
<keyword evidence="2" id="KW-0472">Membrane</keyword>
<dbReference type="InterPro" id="IPR045584">
    <property type="entry name" value="Pilin-like"/>
</dbReference>
<protein>
    <recommendedName>
        <fullName evidence="3">DUF1559 domain-containing protein</fullName>
    </recommendedName>
</protein>
<dbReference type="KEGG" id="acaf:CA12_14900"/>
<feature type="domain" description="DUF1559" evidence="3">
    <location>
        <begin position="248"/>
        <end position="277"/>
    </location>
</feature>
<dbReference type="InterPro" id="IPR027558">
    <property type="entry name" value="Pre_pil_HX9DG_C"/>
</dbReference>
<dbReference type="RefSeq" id="WP_165700608.1">
    <property type="nucleotide sequence ID" value="NZ_CP036265.1"/>
</dbReference>
<evidence type="ECO:0000256" key="1">
    <source>
        <dbReference type="SAM" id="MobiDB-lite"/>
    </source>
</evidence>
<keyword evidence="2" id="KW-0812">Transmembrane</keyword>
<dbReference type="PANTHER" id="PTHR30093">
    <property type="entry name" value="GENERAL SECRETION PATHWAY PROTEIN G"/>
    <property type="match status" value="1"/>
</dbReference>
<keyword evidence="2" id="KW-1133">Transmembrane helix</keyword>
<organism evidence="4 5">
    <name type="scientific">Alienimonas californiensis</name>
    <dbReference type="NCBI Taxonomy" id="2527989"/>
    <lineage>
        <taxon>Bacteria</taxon>
        <taxon>Pseudomonadati</taxon>
        <taxon>Planctomycetota</taxon>
        <taxon>Planctomycetia</taxon>
        <taxon>Planctomycetales</taxon>
        <taxon>Planctomycetaceae</taxon>
        <taxon>Alienimonas</taxon>
    </lineage>
</organism>
<feature type="region of interest" description="Disordered" evidence="1">
    <location>
        <begin position="1"/>
        <end position="42"/>
    </location>
</feature>
<evidence type="ECO:0000313" key="5">
    <source>
        <dbReference type="Proteomes" id="UP000318741"/>
    </source>
</evidence>
<dbReference type="Proteomes" id="UP000318741">
    <property type="component" value="Chromosome"/>
</dbReference>
<reference evidence="4 5" key="1">
    <citation type="submission" date="2019-02" db="EMBL/GenBank/DDBJ databases">
        <title>Deep-cultivation of Planctomycetes and their phenomic and genomic characterization uncovers novel biology.</title>
        <authorList>
            <person name="Wiegand S."/>
            <person name="Jogler M."/>
            <person name="Boedeker C."/>
            <person name="Pinto D."/>
            <person name="Vollmers J."/>
            <person name="Rivas-Marin E."/>
            <person name="Kohn T."/>
            <person name="Peeters S.H."/>
            <person name="Heuer A."/>
            <person name="Rast P."/>
            <person name="Oberbeckmann S."/>
            <person name="Bunk B."/>
            <person name="Jeske O."/>
            <person name="Meyerdierks A."/>
            <person name="Storesund J.E."/>
            <person name="Kallscheuer N."/>
            <person name="Luecker S."/>
            <person name="Lage O.M."/>
            <person name="Pohl T."/>
            <person name="Merkel B.J."/>
            <person name="Hornburger P."/>
            <person name="Mueller R.-W."/>
            <person name="Bruemmer F."/>
            <person name="Labrenz M."/>
            <person name="Spormann A.M."/>
            <person name="Op den Camp H."/>
            <person name="Overmann J."/>
            <person name="Amann R."/>
            <person name="Jetten M.S.M."/>
            <person name="Mascher T."/>
            <person name="Medema M.H."/>
            <person name="Devos D.P."/>
            <person name="Kaster A.-K."/>
            <person name="Ovreas L."/>
            <person name="Rohde M."/>
            <person name="Galperin M.Y."/>
            <person name="Jogler C."/>
        </authorList>
    </citation>
    <scope>NUCLEOTIDE SEQUENCE [LARGE SCALE GENOMIC DNA]</scope>
    <source>
        <strain evidence="4 5">CA12</strain>
    </source>
</reference>
<evidence type="ECO:0000256" key="2">
    <source>
        <dbReference type="SAM" id="Phobius"/>
    </source>
</evidence>
<dbReference type="Pfam" id="PF07596">
    <property type="entry name" value="SBP_bac_10"/>
    <property type="match status" value="2"/>
</dbReference>
<dbReference type="AlphaFoldDB" id="A0A517P7S4"/>
<dbReference type="SUPFAM" id="SSF54523">
    <property type="entry name" value="Pili subunits"/>
    <property type="match status" value="1"/>
</dbReference>
<dbReference type="NCBIfam" id="TIGR04294">
    <property type="entry name" value="pre_pil_HX9DG"/>
    <property type="match status" value="1"/>
</dbReference>